<dbReference type="SUPFAM" id="SSF46785">
    <property type="entry name" value="Winged helix' DNA-binding domain"/>
    <property type="match status" value="1"/>
</dbReference>
<dbReference type="SMART" id="SM00418">
    <property type="entry name" value="HTH_ARSR"/>
    <property type="match status" value="1"/>
</dbReference>
<dbReference type="PANTHER" id="PTHR33154:SF33">
    <property type="entry name" value="TRANSCRIPTIONAL REPRESSOR SDPR"/>
    <property type="match status" value="1"/>
</dbReference>
<protein>
    <submittedName>
        <fullName evidence="5">Transcriptional regulator</fullName>
    </submittedName>
</protein>
<proteinExistence type="predicted"/>
<organism evidence="5 6">
    <name type="scientific">Paenibacillus silagei</name>
    <dbReference type="NCBI Taxonomy" id="1670801"/>
    <lineage>
        <taxon>Bacteria</taxon>
        <taxon>Bacillati</taxon>
        <taxon>Bacillota</taxon>
        <taxon>Bacilli</taxon>
        <taxon>Bacillales</taxon>
        <taxon>Paenibacillaceae</taxon>
        <taxon>Paenibacillus</taxon>
    </lineage>
</organism>
<gene>
    <name evidence="5" type="ORF">J2Z70_002368</name>
</gene>
<keyword evidence="3" id="KW-0804">Transcription</keyword>
<dbReference type="PROSITE" id="PS50987">
    <property type="entry name" value="HTH_ARSR_2"/>
    <property type="match status" value="1"/>
</dbReference>
<sequence>MFLELDDHGISVLKALASDTRASMLRLLLHTPLTVSELAAKLNLSKAIVSRHIRLLEDAKLIKLQDNLEATDSRKKNFIVAVDHVALNLPQKLHLPFKVITNEIKLGYYSNFSVTPTCGLASQAKIIGKLDDQRTFVSNDRIEASLLWFAEGFVEYMIPNDFNHNFTAELLELSLELSSEFPGSNNNWPSDIAFYINDVFLGTWTAPGNFSDVRGKLTPNWWDNELSQYGLLKHLRVTKKDTGIDGQKISSVTLAQLKIEDSPFIKLRIGIDGNSKNKGGLTIFGEHFGNYPQNILLKLFYTEAE</sequence>
<dbReference type="InterPro" id="IPR051081">
    <property type="entry name" value="HTH_MetalResp_TranReg"/>
</dbReference>
<dbReference type="Proteomes" id="UP000773462">
    <property type="component" value="Unassembled WGS sequence"/>
</dbReference>
<dbReference type="RefSeq" id="WP_209872897.1">
    <property type="nucleotide sequence ID" value="NZ_JAGGLV010000006.1"/>
</dbReference>
<dbReference type="Pfam" id="PF12840">
    <property type="entry name" value="HTH_20"/>
    <property type="match status" value="1"/>
</dbReference>
<reference evidence="5 6" key="1">
    <citation type="submission" date="2021-03" db="EMBL/GenBank/DDBJ databases">
        <title>Genomic Encyclopedia of Type Strains, Phase IV (KMG-IV): sequencing the most valuable type-strain genomes for metagenomic binning, comparative biology and taxonomic classification.</title>
        <authorList>
            <person name="Goeker M."/>
        </authorList>
    </citation>
    <scope>NUCLEOTIDE SEQUENCE [LARGE SCALE GENOMIC DNA]</scope>
    <source>
        <strain evidence="5 6">DSM 101953</strain>
    </source>
</reference>
<evidence type="ECO:0000256" key="1">
    <source>
        <dbReference type="ARBA" id="ARBA00023015"/>
    </source>
</evidence>
<dbReference type="InterPro" id="IPR011991">
    <property type="entry name" value="ArsR-like_HTH"/>
</dbReference>
<dbReference type="InterPro" id="IPR001845">
    <property type="entry name" value="HTH_ArsR_DNA-bd_dom"/>
</dbReference>
<keyword evidence="2" id="KW-0238">DNA-binding</keyword>
<dbReference type="InterPro" id="IPR036390">
    <property type="entry name" value="WH_DNA-bd_sf"/>
</dbReference>
<evidence type="ECO:0000256" key="2">
    <source>
        <dbReference type="ARBA" id="ARBA00023125"/>
    </source>
</evidence>
<comment type="caution">
    <text evidence="5">The sequence shown here is derived from an EMBL/GenBank/DDBJ whole genome shotgun (WGS) entry which is preliminary data.</text>
</comment>
<name>A0ABS4NQ70_9BACL</name>
<dbReference type="InterPro" id="IPR036388">
    <property type="entry name" value="WH-like_DNA-bd_sf"/>
</dbReference>
<evidence type="ECO:0000259" key="4">
    <source>
        <dbReference type="PROSITE" id="PS50987"/>
    </source>
</evidence>
<dbReference type="PANTHER" id="PTHR33154">
    <property type="entry name" value="TRANSCRIPTIONAL REGULATOR, ARSR FAMILY"/>
    <property type="match status" value="1"/>
</dbReference>
<evidence type="ECO:0000256" key="3">
    <source>
        <dbReference type="ARBA" id="ARBA00023163"/>
    </source>
</evidence>
<accession>A0ABS4NQ70</accession>
<dbReference type="CDD" id="cd00090">
    <property type="entry name" value="HTH_ARSR"/>
    <property type="match status" value="1"/>
</dbReference>
<evidence type="ECO:0000313" key="6">
    <source>
        <dbReference type="Proteomes" id="UP000773462"/>
    </source>
</evidence>
<keyword evidence="6" id="KW-1185">Reference proteome</keyword>
<evidence type="ECO:0000313" key="5">
    <source>
        <dbReference type="EMBL" id="MBP2112214.1"/>
    </source>
</evidence>
<keyword evidence="1" id="KW-0805">Transcription regulation</keyword>
<dbReference type="Gene3D" id="1.10.10.10">
    <property type="entry name" value="Winged helix-like DNA-binding domain superfamily/Winged helix DNA-binding domain"/>
    <property type="match status" value="1"/>
</dbReference>
<feature type="domain" description="HTH arsR-type" evidence="4">
    <location>
        <begin position="1"/>
        <end position="94"/>
    </location>
</feature>
<dbReference type="EMBL" id="JAGGLV010000006">
    <property type="protein sequence ID" value="MBP2112214.1"/>
    <property type="molecule type" value="Genomic_DNA"/>
</dbReference>